<feature type="transmembrane region" description="Helical" evidence="1">
    <location>
        <begin position="68"/>
        <end position="91"/>
    </location>
</feature>
<evidence type="ECO:0000313" key="2">
    <source>
        <dbReference type="EMBL" id="HCO22236.1"/>
    </source>
</evidence>
<name>A0A3D3R0X8_9PLAN</name>
<dbReference type="AlphaFoldDB" id="A0A3D3R0X8"/>
<evidence type="ECO:0008006" key="4">
    <source>
        <dbReference type="Google" id="ProtNLM"/>
    </source>
</evidence>
<dbReference type="EMBL" id="DQAY01000023">
    <property type="protein sequence ID" value="HCO22236.1"/>
    <property type="molecule type" value="Genomic_DNA"/>
</dbReference>
<sequence length="148" mass="15991">MTASRASQLNLIGALFLVLGLISIFNLAILRNIGDQLKANSEMTANLTSLEGTKPESSDQFDSMANSMVMGMFIVSITFTLVCFLTGVCLLKRISYRTCLVGAAVTCIIFPEGTVLGAWAIFVLTARDTKSLFEDMASDSRTETVTET</sequence>
<organism evidence="2 3">
    <name type="scientific">Gimesia maris</name>
    <dbReference type="NCBI Taxonomy" id="122"/>
    <lineage>
        <taxon>Bacteria</taxon>
        <taxon>Pseudomonadati</taxon>
        <taxon>Planctomycetota</taxon>
        <taxon>Planctomycetia</taxon>
        <taxon>Planctomycetales</taxon>
        <taxon>Planctomycetaceae</taxon>
        <taxon>Gimesia</taxon>
    </lineage>
</organism>
<evidence type="ECO:0000313" key="3">
    <source>
        <dbReference type="Proteomes" id="UP000263642"/>
    </source>
</evidence>
<keyword evidence="1" id="KW-0812">Transmembrane</keyword>
<feature type="transmembrane region" description="Helical" evidence="1">
    <location>
        <begin position="12"/>
        <end position="33"/>
    </location>
</feature>
<dbReference type="Proteomes" id="UP000263642">
    <property type="component" value="Unassembled WGS sequence"/>
</dbReference>
<keyword evidence="1" id="KW-1133">Transmembrane helix</keyword>
<keyword evidence="1" id="KW-0472">Membrane</keyword>
<evidence type="ECO:0000256" key="1">
    <source>
        <dbReference type="SAM" id="Phobius"/>
    </source>
</evidence>
<proteinExistence type="predicted"/>
<gene>
    <name evidence="2" type="ORF">DIT97_03905</name>
</gene>
<feature type="transmembrane region" description="Helical" evidence="1">
    <location>
        <begin position="98"/>
        <end position="122"/>
    </location>
</feature>
<comment type="caution">
    <text evidence="2">The sequence shown here is derived from an EMBL/GenBank/DDBJ whole genome shotgun (WGS) entry which is preliminary data.</text>
</comment>
<protein>
    <recommendedName>
        <fullName evidence="4">DUF4064 domain-containing protein</fullName>
    </recommendedName>
</protein>
<accession>A0A3D3R0X8</accession>
<reference evidence="2 3" key="1">
    <citation type="journal article" date="2018" name="Nat. Biotechnol.">
        <title>A standardized bacterial taxonomy based on genome phylogeny substantially revises the tree of life.</title>
        <authorList>
            <person name="Parks D.H."/>
            <person name="Chuvochina M."/>
            <person name="Waite D.W."/>
            <person name="Rinke C."/>
            <person name="Skarshewski A."/>
            <person name="Chaumeil P.A."/>
            <person name="Hugenholtz P."/>
        </authorList>
    </citation>
    <scope>NUCLEOTIDE SEQUENCE [LARGE SCALE GENOMIC DNA]</scope>
    <source>
        <strain evidence="2">UBA9375</strain>
    </source>
</reference>